<comment type="caution">
    <text evidence="1">The sequence shown here is derived from an EMBL/GenBank/DDBJ whole genome shotgun (WGS) entry which is preliminary data.</text>
</comment>
<sequence>MIITSETSLSDLFEIAIKATKDLSPNEEFIVKDLFRGFEWNRIPKGNRTKLGSQFFTYVNSNKCENIIALGKTAQNQQRYKSTI</sequence>
<gene>
    <name evidence="1" type="ORF">C823_04727</name>
</gene>
<evidence type="ECO:0000313" key="1">
    <source>
        <dbReference type="EMBL" id="EMZ21154.1"/>
    </source>
</evidence>
<dbReference type="Pfam" id="PF07205">
    <property type="entry name" value="DUF1413"/>
    <property type="match status" value="1"/>
</dbReference>
<keyword evidence="2" id="KW-1185">Reference proteome</keyword>
<dbReference type="HOGENOM" id="CLU_182255_0_0_9"/>
<dbReference type="eggNOG" id="ENOG5033FBX">
    <property type="taxonomic scope" value="Bacteria"/>
</dbReference>
<organism evidence="1 2">
    <name type="scientific">Eubacterium plexicaudatum ASF492</name>
    <dbReference type="NCBI Taxonomy" id="1235802"/>
    <lineage>
        <taxon>Bacteria</taxon>
        <taxon>Bacillati</taxon>
        <taxon>Bacillota</taxon>
        <taxon>Clostridia</taxon>
        <taxon>Eubacteriales</taxon>
        <taxon>Eubacteriaceae</taxon>
        <taxon>Eubacterium</taxon>
    </lineage>
</organism>
<dbReference type="OrthoDB" id="371017at2"/>
<name>N2AA01_9FIRM</name>
<evidence type="ECO:0008006" key="3">
    <source>
        <dbReference type="Google" id="ProtNLM"/>
    </source>
</evidence>
<accession>N2AA01</accession>
<reference evidence="1 2" key="1">
    <citation type="journal article" date="2014" name="Genome Announc.">
        <title>Draft genome sequences of the altered schaedler flora, a defined bacterial community from gnotobiotic mice.</title>
        <authorList>
            <person name="Wannemuehler M.J."/>
            <person name="Overstreet A.M."/>
            <person name="Ward D.V."/>
            <person name="Phillips G.J."/>
        </authorList>
    </citation>
    <scope>NUCLEOTIDE SEQUENCE [LARGE SCALE GENOMIC DNA]</scope>
    <source>
        <strain evidence="1 2">ASF492</strain>
    </source>
</reference>
<protein>
    <recommendedName>
        <fullName evidence="3">DUF1413 domain-containing protein</fullName>
    </recommendedName>
</protein>
<evidence type="ECO:0000313" key="2">
    <source>
        <dbReference type="Proteomes" id="UP000012589"/>
    </source>
</evidence>
<dbReference type="InterPro" id="IPR010813">
    <property type="entry name" value="DUF1413"/>
</dbReference>
<dbReference type="AlphaFoldDB" id="N2AA01"/>
<proteinExistence type="predicted"/>
<dbReference type="EMBL" id="AQFT01000136">
    <property type="protein sequence ID" value="EMZ21154.1"/>
    <property type="molecule type" value="Genomic_DNA"/>
</dbReference>
<dbReference type="STRING" id="1235802.C823_04727"/>
<dbReference type="Proteomes" id="UP000012589">
    <property type="component" value="Unassembled WGS sequence"/>
</dbReference>